<feature type="transmembrane region" description="Helical" evidence="1">
    <location>
        <begin position="12"/>
        <end position="30"/>
    </location>
</feature>
<comment type="caution">
    <text evidence="3">The sequence shown here is derived from an EMBL/GenBank/DDBJ whole genome shotgun (WGS) entry which is preliminary data.</text>
</comment>
<feature type="domain" description="DUF5652" evidence="2">
    <location>
        <begin position="13"/>
        <end position="74"/>
    </location>
</feature>
<dbReference type="OrthoDB" id="5125307at2"/>
<dbReference type="EMBL" id="VFMN01000001">
    <property type="protein sequence ID" value="TQJ08637.1"/>
    <property type="molecule type" value="Genomic_DNA"/>
</dbReference>
<dbReference type="InterPro" id="IPR043712">
    <property type="entry name" value="DUF5652"/>
</dbReference>
<keyword evidence="4" id="KW-1185">Reference proteome</keyword>
<reference evidence="3 4" key="1">
    <citation type="submission" date="2019-06" db="EMBL/GenBank/DDBJ databases">
        <title>Sequencing the genomes of 1000 actinobacteria strains.</title>
        <authorList>
            <person name="Klenk H.-P."/>
        </authorList>
    </citation>
    <scope>NUCLEOTIDE SEQUENCE [LARGE SCALE GENOMIC DNA]</scope>
    <source>
        <strain evidence="3 4">DSM 18607</strain>
    </source>
</reference>
<dbReference type="AlphaFoldDB" id="A0A542DZU7"/>
<gene>
    <name evidence="3" type="ORF">FB458_1728</name>
</gene>
<evidence type="ECO:0000259" key="2">
    <source>
        <dbReference type="Pfam" id="PF18893"/>
    </source>
</evidence>
<dbReference type="RefSeq" id="WP_141848128.1">
    <property type="nucleotide sequence ID" value="NZ_BAAAPR010000004.1"/>
</dbReference>
<proteinExistence type="predicted"/>
<name>A0A542DZU7_9MICO</name>
<evidence type="ECO:0000313" key="4">
    <source>
        <dbReference type="Proteomes" id="UP000317893"/>
    </source>
</evidence>
<dbReference type="Proteomes" id="UP000317893">
    <property type="component" value="Unassembled WGS sequence"/>
</dbReference>
<keyword evidence="1" id="KW-0812">Transmembrane</keyword>
<accession>A0A542DZU7</accession>
<protein>
    <recommendedName>
        <fullName evidence="2">DUF5652 domain-containing protein</fullName>
    </recommendedName>
</protein>
<keyword evidence="1" id="KW-0472">Membrane</keyword>
<organism evidence="3 4">
    <name type="scientific">Lapillicoccus jejuensis</name>
    <dbReference type="NCBI Taxonomy" id="402171"/>
    <lineage>
        <taxon>Bacteria</taxon>
        <taxon>Bacillati</taxon>
        <taxon>Actinomycetota</taxon>
        <taxon>Actinomycetes</taxon>
        <taxon>Micrococcales</taxon>
        <taxon>Intrasporangiaceae</taxon>
        <taxon>Lapillicoccus</taxon>
    </lineage>
</organism>
<evidence type="ECO:0000256" key="1">
    <source>
        <dbReference type="SAM" id="Phobius"/>
    </source>
</evidence>
<keyword evidence="1" id="KW-1133">Transmembrane helix</keyword>
<feature type="transmembrane region" description="Helical" evidence="1">
    <location>
        <begin position="50"/>
        <end position="69"/>
    </location>
</feature>
<dbReference type="Pfam" id="PF18893">
    <property type="entry name" value="DUF5652"/>
    <property type="match status" value="1"/>
</dbReference>
<evidence type="ECO:0000313" key="3">
    <source>
        <dbReference type="EMBL" id="TQJ08637.1"/>
    </source>
</evidence>
<sequence>MTRRPWSEIDPRVRGAIWLLGTLEGVLKLVALVDLWRRPAAQVRGSKRRWAVAIAVPNTVGVVPLIYLLRGRRTTGR</sequence>